<dbReference type="SUPFAM" id="SSF52540">
    <property type="entry name" value="P-loop containing nucleoside triphosphate hydrolases"/>
    <property type="match status" value="1"/>
</dbReference>
<feature type="domain" description="ABC transporter" evidence="12">
    <location>
        <begin position="2"/>
        <end position="241"/>
    </location>
</feature>
<dbReference type="PROSITE" id="PS50893">
    <property type="entry name" value="ABC_TRANSPORTER_2"/>
    <property type="match status" value="1"/>
</dbReference>
<dbReference type="PANTHER" id="PTHR43166">
    <property type="entry name" value="AMINO ACID IMPORT ATP-BINDING PROTEIN"/>
    <property type="match status" value="1"/>
</dbReference>
<dbReference type="InterPro" id="IPR050086">
    <property type="entry name" value="MetN_ABC_transporter-like"/>
</dbReference>
<dbReference type="InterPro" id="IPR041701">
    <property type="entry name" value="MetN_ABC"/>
</dbReference>
<evidence type="ECO:0000256" key="6">
    <source>
        <dbReference type="ARBA" id="ARBA00022475"/>
    </source>
</evidence>
<dbReference type="Pfam" id="PF09383">
    <property type="entry name" value="NIL"/>
    <property type="match status" value="1"/>
</dbReference>
<gene>
    <name evidence="13" type="primary">metN</name>
    <name evidence="13" type="ORF">HT99x_02485</name>
</gene>
<dbReference type="InterPro" id="IPR045865">
    <property type="entry name" value="ACT-like_dom_sf"/>
</dbReference>
<keyword evidence="9" id="KW-1278">Translocase</keyword>
<organism evidence="13">
    <name type="scientific">Candidatus Berkiella aquae</name>
    <dbReference type="NCBI Taxonomy" id="295108"/>
    <lineage>
        <taxon>Bacteria</taxon>
        <taxon>Pseudomonadati</taxon>
        <taxon>Pseudomonadota</taxon>
        <taxon>Gammaproteobacteria</taxon>
        <taxon>Candidatus Berkiellales</taxon>
        <taxon>Candidatus Berkiellaceae</taxon>
        <taxon>Candidatus Berkiella</taxon>
    </lineage>
</organism>
<dbReference type="GO" id="GO:0005886">
    <property type="term" value="C:plasma membrane"/>
    <property type="evidence" value="ECO:0007669"/>
    <property type="project" value="UniProtKB-SubCell"/>
</dbReference>
<dbReference type="Pfam" id="PF00005">
    <property type="entry name" value="ABC_tran"/>
    <property type="match status" value="1"/>
</dbReference>
<evidence type="ECO:0000256" key="1">
    <source>
        <dbReference type="ARBA" id="ARBA00002579"/>
    </source>
</evidence>
<evidence type="ECO:0000256" key="2">
    <source>
        <dbReference type="ARBA" id="ARBA00004417"/>
    </source>
</evidence>
<evidence type="ECO:0000313" key="13">
    <source>
        <dbReference type="EMBL" id="KRG20389.1"/>
    </source>
</evidence>
<dbReference type="SMART" id="SM00382">
    <property type="entry name" value="AAA"/>
    <property type="match status" value="1"/>
</dbReference>
<dbReference type="Gene3D" id="3.30.70.260">
    <property type="match status" value="1"/>
</dbReference>
<evidence type="ECO:0000256" key="3">
    <source>
        <dbReference type="ARBA" id="ARBA00005417"/>
    </source>
</evidence>
<evidence type="ECO:0000256" key="9">
    <source>
        <dbReference type="ARBA" id="ARBA00022967"/>
    </source>
</evidence>
<dbReference type="CDD" id="cd03258">
    <property type="entry name" value="ABC_MetN_methionine_transporter"/>
    <property type="match status" value="1"/>
</dbReference>
<proteinExistence type="inferred from homology"/>
<evidence type="ECO:0000256" key="7">
    <source>
        <dbReference type="ARBA" id="ARBA00022741"/>
    </source>
</evidence>
<dbReference type="InterPro" id="IPR027417">
    <property type="entry name" value="P-loop_NTPase"/>
</dbReference>
<evidence type="ECO:0000256" key="10">
    <source>
        <dbReference type="ARBA" id="ARBA00022970"/>
    </source>
</evidence>
<name>A0A0Q9YIA7_9GAMM</name>
<comment type="caution">
    <text evidence="13">The sequence shown here is derived from an EMBL/GenBank/DDBJ whole genome shotgun (WGS) entry which is preliminary data.</text>
</comment>
<dbReference type="PATRIC" id="fig|1590043.3.peg.2533"/>
<dbReference type="RefSeq" id="WP_075067099.1">
    <property type="nucleotide sequence ID" value="NZ_LKAJ02000001.1"/>
</dbReference>
<sequence>MISIRNLSKFYKTGSQPFYALKNINLDVKPGEIYGIIGRSGAGKSTLIRCVNGLEQPSTGSVLIEGTCITTMDAATLREARRHMGMIFQHFNLLQSRNVIDNIALPLEMAKAPKHEIQSRVNQLLELTELENHGKQYPSQLSGGQKQRVAIARALACSPKIMLCDEATSSLDPRSTLSILELLRNINHELGITMLLITHEMDVVKSICHHVAVIDAGEIVEQNGVIEIFTNPQAQETKELLKASSRMEVPRVIKDLLQANASRDSGTILRIAYHGASASQPIISYLIQQYHIIVNMLQGSIETIQDQIVGVMIVEIKGDRENVDKSIAFLERNGLHVEILGYVQRDP</sequence>
<dbReference type="GO" id="GO:0016887">
    <property type="term" value="F:ATP hydrolysis activity"/>
    <property type="evidence" value="ECO:0007669"/>
    <property type="project" value="InterPro"/>
</dbReference>
<dbReference type="Gene3D" id="3.40.50.300">
    <property type="entry name" value="P-loop containing nucleotide triphosphate hydrolases"/>
    <property type="match status" value="1"/>
</dbReference>
<keyword evidence="13" id="KW-0378">Hydrolase</keyword>
<dbReference type="PROSITE" id="PS00211">
    <property type="entry name" value="ABC_TRANSPORTER_1"/>
    <property type="match status" value="1"/>
</dbReference>
<dbReference type="PANTHER" id="PTHR43166:SF30">
    <property type="entry name" value="METHIONINE IMPORT ATP-BINDING PROTEIN METN"/>
    <property type="match status" value="1"/>
</dbReference>
<dbReference type="InterPro" id="IPR003439">
    <property type="entry name" value="ABC_transporter-like_ATP-bd"/>
</dbReference>
<dbReference type="FunFam" id="3.40.50.300:FF:000056">
    <property type="entry name" value="Cell division ATP-binding protein FtsE"/>
    <property type="match status" value="1"/>
</dbReference>
<dbReference type="InterPro" id="IPR018449">
    <property type="entry name" value="NIL_domain"/>
</dbReference>
<dbReference type="InterPro" id="IPR017871">
    <property type="entry name" value="ABC_transporter-like_CS"/>
</dbReference>
<keyword evidence="10" id="KW-0029">Amino-acid transport</keyword>
<dbReference type="SUPFAM" id="SSF55021">
    <property type="entry name" value="ACT-like"/>
    <property type="match status" value="1"/>
</dbReference>
<comment type="function">
    <text evidence="1">Part of the ABC transporter FtsEX involved in cellular division. Important for assembly or stability of the septal ring.</text>
</comment>
<reference evidence="13" key="1">
    <citation type="submission" date="2015-09" db="EMBL/GenBank/DDBJ databases">
        <title>Draft Genome Sequences of Two Novel Amoeba-resistant Intranuclear Bacteria, Candidatus Berkiella cookevillensis and Candidatus Berkiella aquae.</title>
        <authorList>
            <person name="Mehari Y.T."/>
            <person name="Arivett B.A."/>
            <person name="Farone A.L."/>
            <person name="Gunderson J.H."/>
            <person name="Farone M.B."/>
        </authorList>
    </citation>
    <scope>NUCLEOTIDE SEQUENCE [LARGE SCALE GENOMIC DNA]</scope>
    <source>
        <strain evidence="13">HT99</strain>
    </source>
</reference>
<dbReference type="SMART" id="SM00930">
    <property type="entry name" value="NIL"/>
    <property type="match status" value="1"/>
</dbReference>
<comment type="similarity">
    <text evidence="3">Belongs to the ABC transporter superfamily.</text>
</comment>
<dbReference type="EMBL" id="LKAJ01000012">
    <property type="protein sequence ID" value="KRG20389.1"/>
    <property type="molecule type" value="Genomic_DNA"/>
</dbReference>
<evidence type="ECO:0000256" key="8">
    <source>
        <dbReference type="ARBA" id="ARBA00022840"/>
    </source>
</evidence>
<comment type="subcellular location">
    <subcellularLocation>
        <location evidence="2">Cell inner membrane</location>
        <topology evidence="2">Peripheral membrane protein</topology>
    </subcellularLocation>
</comment>
<dbReference type="GO" id="GO:0005524">
    <property type="term" value="F:ATP binding"/>
    <property type="evidence" value="ECO:0007669"/>
    <property type="project" value="UniProtKB-KW"/>
</dbReference>
<keyword evidence="8 13" id="KW-0067">ATP-binding</keyword>
<keyword evidence="11" id="KW-0472">Membrane</keyword>
<evidence type="ECO:0000256" key="11">
    <source>
        <dbReference type="ARBA" id="ARBA00023136"/>
    </source>
</evidence>
<keyword evidence="7" id="KW-0547">Nucleotide-binding</keyword>
<keyword evidence="6" id="KW-1003">Cell membrane</keyword>
<accession>A0A0Q9YIA7</accession>
<dbReference type="GO" id="GO:0006865">
    <property type="term" value="P:amino acid transport"/>
    <property type="evidence" value="ECO:0007669"/>
    <property type="project" value="UniProtKB-KW"/>
</dbReference>
<dbReference type="AlphaFoldDB" id="A0A0Q9YIA7"/>
<dbReference type="OrthoDB" id="9802264at2"/>
<keyword evidence="5" id="KW-0813">Transport</keyword>
<protein>
    <recommendedName>
        <fullName evidence="4">Cell division ATP-binding protein FtsE</fullName>
    </recommendedName>
</protein>
<dbReference type="InterPro" id="IPR003593">
    <property type="entry name" value="AAA+_ATPase"/>
</dbReference>
<evidence type="ECO:0000256" key="5">
    <source>
        <dbReference type="ARBA" id="ARBA00022448"/>
    </source>
</evidence>
<evidence type="ECO:0000256" key="4">
    <source>
        <dbReference type="ARBA" id="ARBA00020019"/>
    </source>
</evidence>
<evidence type="ECO:0000259" key="12">
    <source>
        <dbReference type="PROSITE" id="PS50893"/>
    </source>
</evidence>
<dbReference type="STRING" id="295108.HT99x_02485"/>